<name>A0A8X6M9S3_9ARAC</name>
<sequence length="101" mass="11849">MRLSQTVTQVKSLLNLFSEKRETTYFFSYLYSSVANINTTHAQLPRTKKLLSTPPSLHEKSHSEIPFRFPGTCHWVDPPQWMYNWGSLRIRFKGDTIQNKS</sequence>
<protein>
    <submittedName>
        <fullName evidence="1">Uncharacterized protein</fullName>
    </submittedName>
</protein>
<accession>A0A8X6M9S3</accession>
<dbReference type="EMBL" id="BMAV01025235">
    <property type="protein sequence ID" value="GFS39809.1"/>
    <property type="molecule type" value="Genomic_DNA"/>
</dbReference>
<proteinExistence type="predicted"/>
<evidence type="ECO:0000313" key="2">
    <source>
        <dbReference type="Proteomes" id="UP000886998"/>
    </source>
</evidence>
<reference evidence="1" key="1">
    <citation type="submission" date="2020-08" db="EMBL/GenBank/DDBJ databases">
        <title>Multicomponent nature underlies the extraordinary mechanical properties of spider dragline silk.</title>
        <authorList>
            <person name="Kono N."/>
            <person name="Nakamura H."/>
            <person name="Mori M."/>
            <person name="Yoshida Y."/>
            <person name="Ohtoshi R."/>
            <person name="Malay A.D."/>
            <person name="Moran D.A.P."/>
            <person name="Tomita M."/>
            <person name="Numata K."/>
            <person name="Arakawa K."/>
        </authorList>
    </citation>
    <scope>NUCLEOTIDE SEQUENCE</scope>
</reference>
<evidence type="ECO:0000313" key="1">
    <source>
        <dbReference type="EMBL" id="GFS39809.1"/>
    </source>
</evidence>
<keyword evidence="2" id="KW-1185">Reference proteome</keyword>
<dbReference type="AlphaFoldDB" id="A0A8X6M9S3"/>
<gene>
    <name evidence="1" type="ORF">TNIN_235001</name>
</gene>
<organism evidence="1 2">
    <name type="scientific">Trichonephila inaurata madagascariensis</name>
    <dbReference type="NCBI Taxonomy" id="2747483"/>
    <lineage>
        <taxon>Eukaryota</taxon>
        <taxon>Metazoa</taxon>
        <taxon>Ecdysozoa</taxon>
        <taxon>Arthropoda</taxon>
        <taxon>Chelicerata</taxon>
        <taxon>Arachnida</taxon>
        <taxon>Araneae</taxon>
        <taxon>Araneomorphae</taxon>
        <taxon>Entelegynae</taxon>
        <taxon>Araneoidea</taxon>
        <taxon>Nephilidae</taxon>
        <taxon>Trichonephila</taxon>
        <taxon>Trichonephila inaurata</taxon>
    </lineage>
</organism>
<comment type="caution">
    <text evidence="1">The sequence shown here is derived from an EMBL/GenBank/DDBJ whole genome shotgun (WGS) entry which is preliminary data.</text>
</comment>
<dbReference type="Proteomes" id="UP000886998">
    <property type="component" value="Unassembled WGS sequence"/>
</dbReference>